<evidence type="ECO:0008006" key="2">
    <source>
        <dbReference type="Google" id="ProtNLM"/>
    </source>
</evidence>
<organism evidence="1">
    <name type="scientific">Thermofilum pendens</name>
    <dbReference type="NCBI Taxonomy" id="2269"/>
    <lineage>
        <taxon>Archaea</taxon>
        <taxon>Thermoproteota</taxon>
        <taxon>Thermoprotei</taxon>
        <taxon>Thermofilales</taxon>
        <taxon>Thermofilaceae</taxon>
        <taxon>Thermofilum</taxon>
    </lineage>
</organism>
<protein>
    <recommendedName>
        <fullName evidence="2">ArnR1-like winged helix-turn-helix domain-containing protein</fullName>
    </recommendedName>
</protein>
<evidence type="ECO:0000313" key="1">
    <source>
        <dbReference type="EMBL" id="HGM46596.1"/>
    </source>
</evidence>
<dbReference type="InterPro" id="IPR036388">
    <property type="entry name" value="WH-like_DNA-bd_sf"/>
</dbReference>
<gene>
    <name evidence="1" type="ORF">ENU21_02425</name>
</gene>
<proteinExistence type="predicted"/>
<sequence>MERKRAEEVVQELLLNEKFNAVAVLLYLRNVQGALTQDIRRVLGKGSLANASYTRSVLHYLEELGLVKYVIVSRHKVWQLTELGSAVAEELSQRLELGKTLGFS</sequence>
<comment type="caution">
    <text evidence="1">The sequence shown here is derived from an EMBL/GenBank/DDBJ whole genome shotgun (WGS) entry which is preliminary data.</text>
</comment>
<dbReference type="SUPFAM" id="SSF46785">
    <property type="entry name" value="Winged helix' DNA-binding domain"/>
    <property type="match status" value="1"/>
</dbReference>
<name>A0A7C4D370_THEPE</name>
<reference evidence="1" key="1">
    <citation type="journal article" date="2020" name="mSystems">
        <title>Genome- and Community-Level Interaction Insights into Carbon Utilization and Element Cycling Functions of Hydrothermarchaeota in Hydrothermal Sediment.</title>
        <authorList>
            <person name="Zhou Z."/>
            <person name="Liu Y."/>
            <person name="Xu W."/>
            <person name="Pan J."/>
            <person name="Luo Z.H."/>
            <person name="Li M."/>
        </authorList>
    </citation>
    <scope>NUCLEOTIDE SEQUENCE</scope>
    <source>
        <strain evidence="1">SpSt-649</strain>
    </source>
</reference>
<dbReference type="Gene3D" id="1.10.10.10">
    <property type="entry name" value="Winged helix-like DNA-binding domain superfamily/Winged helix DNA-binding domain"/>
    <property type="match status" value="1"/>
</dbReference>
<dbReference type="InterPro" id="IPR036390">
    <property type="entry name" value="WH_DNA-bd_sf"/>
</dbReference>
<dbReference type="AlphaFoldDB" id="A0A7C4D370"/>
<accession>A0A7C4D370</accession>
<dbReference type="EMBL" id="DTBQ01000069">
    <property type="protein sequence ID" value="HGM46596.1"/>
    <property type="molecule type" value="Genomic_DNA"/>
</dbReference>